<evidence type="ECO:0000256" key="3">
    <source>
        <dbReference type="ARBA" id="ARBA00004961"/>
    </source>
</evidence>
<dbReference type="InterPro" id="IPR039104">
    <property type="entry name" value="6PGL"/>
</dbReference>
<dbReference type="RefSeq" id="WP_074449405.1">
    <property type="nucleotide sequence ID" value="NZ_FMMM01000019.1"/>
</dbReference>
<dbReference type="SUPFAM" id="SSF100950">
    <property type="entry name" value="NagB/RpiA/CoA transferase-like"/>
    <property type="match status" value="1"/>
</dbReference>
<feature type="domain" description="Glucosamine/galactosamine-6-phosphate isomerase" evidence="8">
    <location>
        <begin position="9"/>
        <end position="216"/>
    </location>
</feature>
<dbReference type="Proteomes" id="UP000182057">
    <property type="component" value="Unassembled WGS sequence"/>
</dbReference>
<comment type="similarity">
    <text evidence="4 7">Belongs to the glucosamine/galactosamine-6-phosphate isomerase family. 6-phosphogluconolactonase subfamily.</text>
</comment>
<dbReference type="Pfam" id="PF01182">
    <property type="entry name" value="Glucosamine_iso"/>
    <property type="match status" value="1"/>
</dbReference>
<dbReference type="EC" id="3.1.1.31" evidence="5 7"/>
<dbReference type="InterPro" id="IPR006148">
    <property type="entry name" value="Glc/Gal-6P_isomerase"/>
</dbReference>
<dbReference type="InterPro" id="IPR037171">
    <property type="entry name" value="NagB/RpiA_transferase-like"/>
</dbReference>
<keyword evidence="7 9" id="KW-0378">Hydrolase</keyword>
<comment type="function">
    <text evidence="2 7">Hydrolysis of 6-phosphogluconolactone to 6-phosphogluconate.</text>
</comment>
<gene>
    <name evidence="7 9" type="primary">pgl</name>
    <name evidence="9" type="ORF">TFUB20_00399</name>
</gene>
<evidence type="ECO:0000256" key="7">
    <source>
        <dbReference type="RuleBase" id="RU365095"/>
    </source>
</evidence>
<dbReference type="GO" id="GO:0017057">
    <property type="term" value="F:6-phosphogluconolactonase activity"/>
    <property type="evidence" value="ECO:0007669"/>
    <property type="project" value="UniProtKB-UniRule"/>
</dbReference>
<evidence type="ECO:0000256" key="2">
    <source>
        <dbReference type="ARBA" id="ARBA00002681"/>
    </source>
</evidence>
<dbReference type="UniPathway" id="UPA00115">
    <property type="reaction ID" value="UER00409"/>
</dbReference>
<evidence type="ECO:0000313" key="10">
    <source>
        <dbReference type="Proteomes" id="UP000182057"/>
    </source>
</evidence>
<dbReference type="InterPro" id="IPR005900">
    <property type="entry name" value="6-phosphogluconolactonase_DevB"/>
</dbReference>
<evidence type="ECO:0000313" key="9">
    <source>
        <dbReference type="EMBL" id="SCQ18619.1"/>
    </source>
</evidence>
<reference evidence="9 10" key="1">
    <citation type="submission" date="2016-09" db="EMBL/GenBank/DDBJ databases">
        <authorList>
            <person name="Capua I."/>
            <person name="De Benedictis P."/>
            <person name="Joannis T."/>
            <person name="Lombin L.H."/>
            <person name="Cattoli G."/>
        </authorList>
    </citation>
    <scope>NUCLEOTIDE SEQUENCE [LARGE SCALE GENOMIC DNA]</scope>
    <source>
        <strain evidence="9 10">UB20</strain>
    </source>
</reference>
<sequence length="230" mass="25427">MTLNRYHTAEEACLHLAGLLSRMAEKGANVALSGGSTPKLLFHTIAEKYTQTDWSKIRFFWVDERMVPQTDDESNFGVFHRILIASGIVPETSVFPVRYEPDEHRSLAAYDRSIREQVPFADGFPQFDLIILGIGEDGHTASIFPDNLSLFDTEDIVALATHPQNGQRRITLTGGVINRAKEVVFLCTGAGKQEILDEVIRKKNLTLPATRVAPAGNLVYCLDEAAAGKL</sequence>
<dbReference type="OrthoDB" id="9810967at2"/>
<evidence type="ECO:0000259" key="8">
    <source>
        <dbReference type="Pfam" id="PF01182"/>
    </source>
</evidence>
<dbReference type="Gene3D" id="3.40.50.1360">
    <property type="match status" value="1"/>
</dbReference>
<protein>
    <recommendedName>
        <fullName evidence="6 7">6-phosphogluconolactonase</fullName>
        <shortName evidence="7">6PGL</shortName>
        <ecNumber evidence="5 7">3.1.1.31</ecNumber>
    </recommendedName>
</protein>
<dbReference type="GO" id="GO:0005975">
    <property type="term" value="P:carbohydrate metabolic process"/>
    <property type="evidence" value="ECO:0007669"/>
    <property type="project" value="UniProtKB-UniRule"/>
</dbReference>
<organism evidence="9 10">
    <name type="scientific">Tannerella forsythia</name>
    <name type="common">Bacteroides forsythus</name>
    <dbReference type="NCBI Taxonomy" id="28112"/>
    <lineage>
        <taxon>Bacteria</taxon>
        <taxon>Pseudomonadati</taxon>
        <taxon>Bacteroidota</taxon>
        <taxon>Bacteroidia</taxon>
        <taxon>Bacteroidales</taxon>
        <taxon>Tannerellaceae</taxon>
        <taxon>Tannerella</taxon>
    </lineage>
</organism>
<dbReference type="PANTHER" id="PTHR11054:SF0">
    <property type="entry name" value="6-PHOSPHOGLUCONOLACTONASE"/>
    <property type="match status" value="1"/>
</dbReference>
<evidence type="ECO:0000256" key="5">
    <source>
        <dbReference type="ARBA" id="ARBA00013198"/>
    </source>
</evidence>
<dbReference type="EMBL" id="FMMM01000019">
    <property type="protein sequence ID" value="SCQ18619.1"/>
    <property type="molecule type" value="Genomic_DNA"/>
</dbReference>
<dbReference type="NCBIfam" id="TIGR01198">
    <property type="entry name" value="pgl"/>
    <property type="match status" value="1"/>
</dbReference>
<evidence type="ECO:0000256" key="1">
    <source>
        <dbReference type="ARBA" id="ARBA00000832"/>
    </source>
</evidence>
<name>A0A1D3UEM8_TANFO</name>
<dbReference type="CDD" id="cd01400">
    <property type="entry name" value="6PGL"/>
    <property type="match status" value="1"/>
</dbReference>
<dbReference type="AlphaFoldDB" id="A0A1D3UEM8"/>
<proteinExistence type="inferred from homology"/>
<evidence type="ECO:0000256" key="4">
    <source>
        <dbReference type="ARBA" id="ARBA00010662"/>
    </source>
</evidence>
<comment type="catalytic activity">
    <reaction evidence="1 7">
        <text>6-phospho-D-glucono-1,5-lactone + H2O = 6-phospho-D-gluconate + H(+)</text>
        <dbReference type="Rhea" id="RHEA:12556"/>
        <dbReference type="ChEBI" id="CHEBI:15377"/>
        <dbReference type="ChEBI" id="CHEBI:15378"/>
        <dbReference type="ChEBI" id="CHEBI:57955"/>
        <dbReference type="ChEBI" id="CHEBI:58759"/>
        <dbReference type="EC" id="3.1.1.31"/>
    </reaction>
</comment>
<dbReference type="PANTHER" id="PTHR11054">
    <property type="entry name" value="6-PHOSPHOGLUCONOLACTONASE"/>
    <property type="match status" value="1"/>
</dbReference>
<dbReference type="GO" id="GO:0006098">
    <property type="term" value="P:pentose-phosphate shunt"/>
    <property type="evidence" value="ECO:0007669"/>
    <property type="project" value="UniProtKB-UniPathway"/>
</dbReference>
<evidence type="ECO:0000256" key="6">
    <source>
        <dbReference type="ARBA" id="ARBA00020337"/>
    </source>
</evidence>
<accession>A0A1D3UEM8</accession>
<comment type="pathway">
    <text evidence="3 7">Carbohydrate degradation; pentose phosphate pathway; D-ribulose 5-phosphate from D-glucose 6-phosphate (oxidative stage): step 2/3.</text>
</comment>